<evidence type="ECO:0000313" key="1">
    <source>
        <dbReference type="EMBL" id="KRK73819.1"/>
    </source>
</evidence>
<dbReference type="PATRIC" id="fig|1291734.4.peg.1697"/>
<dbReference type="Proteomes" id="UP000051804">
    <property type="component" value="Unassembled WGS sequence"/>
</dbReference>
<proteinExistence type="predicted"/>
<reference evidence="1 2" key="1">
    <citation type="journal article" date="2015" name="Genome Announc.">
        <title>Expanding the biotechnology potential of lactobacilli through comparative genomics of 213 strains and associated genera.</title>
        <authorList>
            <person name="Sun Z."/>
            <person name="Harris H.M."/>
            <person name="McCann A."/>
            <person name="Guo C."/>
            <person name="Argimon S."/>
            <person name="Zhang W."/>
            <person name="Yang X."/>
            <person name="Jeffery I.B."/>
            <person name="Cooney J.C."/>
            <person name="Kagawa T.F."/>
            <person name="Liu W."/>
            <person name="Song Y."/>
            <person name="Salvetti E."/>
            <person name="Wrobel A."/>
            <person name="Rasinkangas P."/>
            <person name="Parkhill J."/>
            <person name="Rea M.C."/>
            <person name="O'Sullivan O."/>
            <person name="Ritari J."/>
            <person name="Douillard F.P."/>
            <person name="Paul Ross R."/>
            <person name="Yang R."/>
            <person name="Briner A.E."/>
            <person name="Felis G.E."/>
            <person name="de Vos W.M."/>
            <person name="Barrangou R."/>
            <person name="Klaenhammer T.R."/>
            <person name="Caufield P.W."/>
            <person name="Cui Y."/>
            <person name="Zhang H."/>
            <person name="O'Toole P.W."/>
        </authorList>
    </citation>
    <scope>NUCLEOTIDE SEQUENCE [LARGE SCALE GENOMIC DNA]</scope>
    <source>
        <strain evidence="1 2">JCM 17158</strain>
    </source>
</reference>
<protein>
    <recommendedName>
        <fullName evidence="3">DUF2316 family protein</fullName>
    </recommendedName>
</protein>
<dbReference type="Pfam" id="PF10078">
    <property type="entry name" value="DUF2316"/>
    <property type="match status" value="1"/>
</dbReference>
<evidence type="ECO:0000313" key="2">
    <source>
        <dbReference type="Proteomes" id="UP000051804"/>
    </source>
</evidence>
<accession>A0A0R1JRX8</accession>
<organism evidence="1 2">
    <name type="scientific">Lacticaseibacillus nasuensis JCM 17158</name>
    <dbReference type="NCBI Taxonomy" id="1291734"/>
    <lineage>
        <taxon>Bacteria</taxon>
        <taxon>Bacillati</taxon>
        <taxon>Bacillota</taxon>
        <taxon>Bacilli</taxon>
        <taxon>Lactobacillales</taxon>
        <taxon>Lactobacillaceae</taxon>
        <taxon>Lacticaseibacillus</taxon>
    </lineage>
</organism>
<evidence type="ECO:0008006" key="3">
    <source>
        <dbReference type="Google" id="ProtNLM"/>
    </source>
</evidence>
<dbReference type="InterPro" id="IPR018757">
    <property type="entry name" value="DUF2316"/>
</dbReference>
<comment type="caution">
    <text evidence="1">The sequence shown here is derived from an EMBL/GenBank/DDBJ whole genome shotgun (WGS) entry which is preliminary data.</text>
</comment>
<dbReference type="STRING" id="1291734.FD02_GL001649"/>
<dbReference type="OrthoDB" id="3233189at2"/>
<dbReference type="EMBL" id="AZDJ01000003">
    <property type="protein sequence ID" value="KRK73819.1"/>
    <property type="molecule type" value="Genomic_DNA"/>
</dbReference>
<dbReference type="AlphaFoldDB" id="A0A0R1JRX8"/>
<sequence length="114" mass="12716">MMHSCIYNYMNGGIIMSLTPAQTVATREEFKANIANSGLSLAAIGQALGTTASVIAQSVDMHPRRIEDNWIIREYLLTYLTAHHLPVTPFTALTGDYHRYWFLDAATIERGVID</sequence>
<gene>
    <name evidence="1" type="ORF">FD02_GL001649</name>
</gene>
<name>A0A0R1JRX8_9LACO</name>
<keyword evidence="2" id="KW-1185">Reference proteome</keyword>